<evidence type="ECO:0000313" key="3">
    <source>
        <dbReference type="Proteomes" id="UP000593567"/>
    </source>
</evidence>
<dbReference type="Proteomes" id="UP000593567">
    <property type="component" value="Unassembled WGS sequence"/>
</dbReference>
<gene>
    <name evidence="2" type="ORF">EB796_022281</name>
</gene>
<keyword evidence="1" id="KW-0472">Membrane</keyword>
<evidence type="ECO:0000256" key="1">
    <source>
        <dbReference type="SAM" id="Phobius"/>
    </source>
</evidence>
<comment type="caution">
    <text evidence="2">The sequence shown here is derived from an EMBL/GenBank/DDBJ whole genome shotgun (WGS) entry which is preliminary data.</text>
</comment>
<feature type="transmembrane region" description="Helical" evidence="1">
    <location>
        <begin position="22"/>
        <end position="43"/>
    </location>
</feature>
<name>A0A7J7J134_BUGNE</name>
<evidence type="ECO:0000313" key="2">
    <source>
        <dbReference type="EMBL" id="KAF6019391.1"/>
    </source>
</evidence>
<proteinExistence type="predicted"/>
<accession>A0A7J7J134</accession>
<keyword evidence="1" id="KW-1133">Transmembrane helix</keyword>
<feature type="transmembrane region" description="Helical" evidence="1">
    <location>
        <begin position="73"/>
        <end position="96"/>
    </location>
</feature>
<dbReference type="EMBL" id="VXIV02003233">
    <property type="protein sequence ID" value="KAF6019391.1"/>
    <property type="molecule type" value="Genomic_DNA"/>
</dbReference>
<organism evidence="2 3">
    <name type="scientific">Bugula neritina</name>
    <name type="common">Brown bryozoan</name>
    <name type="synonym">Sertularia neritina</name>
    <dbReference type="NCBI Taxonomy" id="10212"/>
    <lineage>
        <taxon>Eukaryota</taxon>
        <taxon>Metazoa</taxon>
        <taxon>Spiralia</taxon>
        <taxon>Lophotrochozoa</taxon>
        <taxon>Bryozoa</taxon>
        <taxon>Gymnolaemata</taxon>
        <taxon>Cheilostomatida</taxon>
        <taxon>Flustrina</taxon>
        <taxon>Buguloidea</taxon>
        <taxon>Bugulidae</taxon>
        <taxon>Bugula</taxon>
    </lineage>
</organism>
<keyword evidence="3" id="KW-1185">Reference proteome</keyword>
<dbReference type="AlphaFoldDB" id="A0A7J7J134"/>
<keyword evidence="1" id="KW-0812">Transmembrane</keyword>
<reference evidence="2" key="1">
    <citation type="submission" date="2020-06" db="EMBL/GenBank/DDBJ databases">
        <title>Draft genome of Bugula neritina, a colonial animal packing powerful symbionts and potential medicines.</title>
        <authorList>
            <person name="Rayko M."/>
        </authorList>
    </citation>
    <scope>NUCLEOTIDE SEQUENCE [LARGE SCALE GENOMIC DNA]</scope>
    <source>
        <strain evidence="2">Kwan_BN1</strain>
    </source>
</reference>
<protein>
    <submittedName>
        <fullName evidence="2">Uncharacterized protein</fullName>
    </submittedName>
</protein>
<sequence>MIITSVTLAVCGAYRMNRSCTAAYLTFAIFGFVMVSAVGLVIVTNETQYLQDILDRSIQQEKDKAMLDLFTRMMMIVSLVLAAFQMIGIMLGCCLMKAIDDSKSPQ</sequence>